<gene>
    <name evidence="2" type="ORF">B0A49_13736</name>
</gene>
<reference evidence="2 3" key="1">
    <citation type="submission" date="2017-03" db="EMBL/GenBank/DDBJ databases">
        <title>Genomes of endolithic fungi from Antarctica.</title>
        <authorList>
            <person name="Coleine C."/>
            <person name="Masonjones S."/>
            <person name="Stajich J.E."/>
        </authorList>
    </citation>
    <scope>NUCLEOTIDE SEQUENCE [LARGE SCALE GENOMIC DNA]</scope>
    <source>
        <strain evidence="2 3">CCFEE 5187</strain>
    </source>
</reference>
<feature type="compositionally biased region" description="Low complexity" evidence="1">
    <location>
        <begin position="144"/>
        <end position="163"/>
    </location>
</feature>
<organism evidence="2 3">
    <name type="scientific">Cryomyces minteri</name>
    <dbReference type="NCBI Taxonomy" id="331657"/>
    <lineage>
        <taxon>Eukaryota</taxon>
        <taxon>Fungi</taxon>
        <taxon>Dikarya</taxon>
        <taxon>Ascomycota</taxon>
        <taxon>Pezizomycotina</taxon>
        <taxon>Dothideomycetes</taxon>
        <taxon>Dothideomycetes incertae sedis</taxon>
        <taxon>Cryomyces</taxon>
    </lineage>
</organism>
<keyword evidence="3" id="KW-1185">Reference proteome</keyword>
<evidence type="ECO:0000313" key="2">
    <source>
        <dbReference type="EMBL" id="TKA39472.1"/>
    </source>
</evidence>
<dbReference type="EMBL" id="NAJN01003442">
    <property type="protein sequence ID" value="TKA39472.1"/>
    <property type="molecule type" value="Genomic_DNA"/>
</dbReference>
<name>A0A4U0UV47_9PEZI</name>
<dbReference type="OrthoDB" id="3795213at2759"/>
<sequence>MFNHMQKDGYVTVEALPLLRASEKLATKLEISQHENQGSKRALVQEKKKRKRGKRLILYEEGENPGQARFFSPSRVERARQQAADEAVAERQRKQAIQNRKLQVARARVEKAREKEERKAARVSAREAAKAEQEREKAERAAKKAAQQATKLTQTAKQPQAATIEEGEVIVVSAAKRDAAGPKKRGLEEEEGEVHRKRLHAQPSTQRTQQEATKSFCKT</sequence>
<feature type="compositionally biased region" description="Basic and acidic residues" evidence="1">
    <location>
        <begin position="107"/>
        <end position="142"/>
    </location>
</feature>
<evidence type="ECO:0000313" key="3">
    <source>
        <dbReference type="Proteomes" id="UP000308768"/>
    </source>
</evidence>
<accession>A0A4U0UV47</accession>
<proteinExistence type="predicted"/>
<dbReference type="AlphaFoldDB" id="A0A4U0UV47"/>
<evidence type="ECO:0000256" key="1">
    <source>
        <dbReference type="SAM" id="MobiDB-lite"/>
    </source>
</evidence>
<protein>
    <submittedName>
        <fullName evidence="2">Uncharacterized protein</fullName>
    </submittedName>
</protein>
<feature type="region of interest" description="Disordered" evidence="1">
    <location>
        <begin position="32"/>
        <end position="219"/>
    </location>
</feature>
<dbReference type="STRING" id="331657.A0A4U0UV47"/>
<feature type="compositionally biased region" description="Polar residues" evidence="1">
    <location>
        <begin position="202"/>
        <end position="219"/>
    </location>
</feature>
<dbReference type="Proteomes" id="UP000308768">
    <property type="component" value="Unassembled WGS sequence"/>
</dbReference>
<feature type="compositionally biased region" description="Basic and acidic residues" evidence="1">
    <location>
        <begin position="175"/>
        <end position="187"/>
    </location>
</feature>
<comment type="caution">
    <text evidence="2">The sequence shown here is derived from an EMBL/GenBank/DDBJ whole genome shotgun (WGS) entry which is preliminary data.</text>
</comment>